<sequence length="89" mass="9912">MFDKLARSCKPGAPFVIEDYVLAFDDKPLTQEEVERVSRVVGAVYIPTVPEYIAQLEAAGFEDVKSEPLTEPWVAWTATLPPTERSTTP</sequence>
<evidence type="ECO:0000313" key="2">
    <source>
        <dbReference type="Proteomes" id="UP001189429"/>
    </source>
</evidence>
<dbReference type="InterPro" id="IPR029063">
    <property type="entry name" value="SAM-dependent_MTases_sf"/>
</dbReference>
<reference evidence="1" key="1">
    <citation type="submission" date="2023-10" db="EMBL/GenBank/DDBJ databases">
        <authorList>
            <person name="Chen Y."/>
            <person name="Shah S."/>
            <person name="Dougan E. K."/>
            <person name="Thang M."/>
            <person name="Chan C."/>
        </authorList>
    </citation>
    <scope>NUCLEOTIDE SEQUENCE [LARGE SCALE GENOMIC DNA]</scope>
</reference>
<keyword evidence="2" id="KW-1185">Reference proteome</keyword>
<dbReference type="Gene3D" id="3.40.50.150">
    <property type="entry name" value="Vaccinia Virus protein VP39"/>
    <property type="match status" value="1"/>
</dbReference>
<name>A0ABN9Y6L6_9DINO</name>
<dbReference type="SUPFAM" id="SSF53335">
    <property type="entry name" value="S-adenosyl-L-methionine-dependent methyltransferases"/>
    <property type="match status" value="1"/>
</dbReference>
<comment type="caution">
    <text evidence="1">The sequence shown here is derived from an EMBL/GenBank/DDBJ whole genome shotgun (WGS) entry which is preliminary data.</text>
</comment>
<accession>A0ABN9Y6L6</accession>
<gene>
    <name evidence="1" type="ORF">PCOR1329_LOCUS82965</name>
</gene>
<organism evidence="1 2">
    <name type="scientific">Prorocentrum cordatum</name>
    <dbReference type="NCBI Taxonomy" id="2364126"/>
    <lineage>
        <taxon>Eukaryota</taxon>
        <taxon>Sar</taxon>
        <taxon>Alveolata</taxon>
        <taxon>Dinophyceae</taxon>
        <taxon>Prorocentrales</taxon>
        <taxon>Prorocentraceae</taxon>
        <taxon>Prorocentrum</taxon>
    </lineage>
</organism>
<evidence type="ECO:0008006" key="3">
    <source>
        <dbReference type="Google" id="ProtNLM"/>
    </source>
</evidence>
<dbReference type="EMBL" id="CAUYUJ010021977">
    <property type="protein sequence ID" value="CAK0908233.1"/>
    <property type="molecule type" value="Genomic_DNA"/>
</dbReference>
<proteinExistence type="predicted"/>
<dbReference type="Proteomes" id="UP001189429">
    <property type="component" value="Unassembled WGS sequence"/>
</dbReference>
<evidence type="ECO:0000313" key="1">
    <source>
        <dbReference type="EMBL" id="CAK0908233.1"/>
    </source>
</evidence>
<protein>
    <recommendedName>
        <fullName evidence="3">Type II protein arginine methyltransferase</fullName>
    </recommendedName>
</protein>